<dbReference type="eggNOG" id="KOG1804">
    <property type="taxonomic scope" value="Eukaryota"/>
</dbReference>
<sequence length="645" mass="69162">MANLGGWKPTAKYWTQPTGKKLCKDCVVGRVRQKLGDDDAEIKRRFRAIFARKGHLLVKAGISGYVTFGYEREDSAEEDEDEAKAKKAKTEDGGASGKAGADQAVRQPSRRLHSNTQGGDKVQLTSLGKVPKPHGLQRKLKSVIKQHPAIFTLYEGAVSGGAETVSLVVTPSPPAAVPPQPASPSSQGPPVAATEEHTVIAFGQQLRADDALRARCAKKDAFKAEYAAWKARELTDGRKWRGAAATVLFRLWRFSAAQGARLGVVRIKAVVGQRVYFAAIGAMAALAESVVEQRDVMEKDKFGVRVTPLHVFEGGLIVRRGAAVQRTLVVENASDEMRELAGASFLQRGPGPFSSSFTGEDGALVLTPGGKVTLTLTCRPILSGMCNNVLNLNFGHFGIARFLEVRCGDADAITDLAPTRPYQRRPRRRPPPPTKETEVVEAPPLGSSSFGGAAANTRRAQAGKLPLYRIPGSLRAAVGSGEAGEALEAACEQMKRLLGGVSEAAALAAYKKAFHELLWVEEMQLNDDLREFDLRADDATVLTPRGRLFALEVRGLAENRPSVLKGDVIKANFPGGSTSEILPDDEAGHAGTAGAAVAAPVALGGIYAATTAGGPAHPPQQYRSTSFFERVRFYEFFFRLSRVGD</sequence>
<dbReference type="AlphaFoldDB" id="A0A0D3J471"/>
<evidence type="ECO:0000313" key="5">
    <source>
        <dbReference type="EnsemblProtists" id="EOD18306"/>
    </source>
</evidence>
<dbReference type="GeneID" id="19046307"/>
<dbReference type="GO" id="GO:0005737">
    <property type="term" value="C:cytoplasm"/>
    <property type="evidence" value="ECO:0007669"/>
    <property type="project" value="UniProtKB-SubCell"/>
</dbReference>
<feature type="region of interest" description="Disordered" evidence="3">
    <location>
        <begin position="73"/>
        <end position="133"/>
    </location>
</feature>
<dbReference type="InterPro" id="IPR049080">
    <property type="entry name" value="MOV-10-like_beta-barrel"/>
</dbReference>
<dbReference type="PANTHER" id="PTHR45418">
    <property type="entry name" value="CANCER/TESTIS ANTIGEN 55"/>
    <property type="match status" value="1"/>
</dbReference>
<dbReference type="PANTHER" id="PTHR45418:SF5">
    <property type="entry name" value="BRCA2-INTERACTING PROTEIN-LIKE-RELATED"/>
    <property type="match status" value="1"/>
</dbReference>
<comment type="subcellular location">
    <subcellularLocation>
        <location evidence="1">Cytoplasm</location>
    </subcellularLocation>
</comment>
<reference evidence="6" key="1">
    <citation type="journal article" date="2013" name="Nature">
        <title>Pan genome of the phytoplankton Emiliania underpins its global distribution.</title>
        <authorList>
            <person name="Read B.A."/>
            <person name="Kegel J."/>
            <person name="Klute M.J."/>
            <person name="Kuo A."/>
            <person name="Lefebvre S.C."/>
            <person name="Maumus F."/>
            <person name="Mayer C."/>
            <person name="Miller J."/>
            <person name="Monier A."/>
            <person name="Salamov A."/>
            <person name="Young J."/>
            <person name="Aguilar M."/>
            <person name="Claverie J.M."/>
            <person name="Frickenhaus S."/>
            <person name="Gonzalez K."/>
            <person name="Herman E.K."/>
            <person name="Lin Y.C."/>
            <person name="Napier J."/>
            <person name="Ogata H."/>
            <person name="Sarno A.F."/>
            <person name="Shmutz J."/>
            <person name="Schroeder D."/>
            <person name="de Vargas C."/>
            <person name="Verret F."/>
            <person name="von Dassow P."/>
            <person name="Valentin K."/>
            <person name="Van de Peer Y."/>
            <person name="Wheeler G."/>
            <person name="Dacks J.B."/>
            <person name="Delwiche C.F."/>
            <person name="Dyhrman S.T."/>
            <person name="Glockner G."/>
            <person name="John U."/>
            <person name="Richards T."/>
            <person name="Worden A.Z."/>
            <person name="Zhang X."/>
            <person name="Grigoriev I.V."/>
            <person name="Allen A.E."/>
            <person name="Bidle K."/>
            <person name="Borodovsky M."/>
            <person name="Bowler C."/>
            <person name="Brownlee C."/>
            <person name="Cock J.M."/>
            <person name="Elias M."/>
            <person name="Gladyshev V.N."/>
            <person name="Groth M."/>
            <person name="Guda C."/>
            <person name="Hadaegh A."/>
            <person name="Iglesias-Rodriguez M.D."/>
            <person name="Jenkins J."/>
            <person name="Jones B.M."/>
            <person name="Lawson T."/>
            <person name="Leese F."/>
            <person name="Lindquist E."/>
            <person name="Lobanov A."/>
            <person name="Lomsadze A."/>
            <person name="Malik S.B."/>
            <person name="Marsh M.E."/>
            <person name="Mackinder L."/>
            <person name="Mock T."/>
            <person name="Mueller-Roeber B."/>
            <person name="Pagarete A."/>
            <person name="Parker M."/>
            <person name="Probert I."/>
            <person name="Quesneville H."/>
            <person name="Raines C."/>
            <person name="Rensing S.A."/>
            <person name="Riano-Pachon D.M."/>
            <person name="Richier S."/>
            <person name="Rokitta S."/>
            <person name="Shiraiwa Y."/>
            <person name="Soanes D.M."/>
            <person name="van der Giezen M."/>
            <person name="Wahlund T.M."/>
            <person name="Williams B."/>
            <person name="Wilson W."/>
            <person name="Wolfe G."/>
            <person name="Wurch L.L."/>
        </authorList>
    </citation>
    <scope>NUCLEOTIDE SEQUENCE</scope>
</reference>
<dbReference type="GO" id="GO:0016787">
    <property type="term" value="F:hydrolase activity"/>
    <property type="evidence" value="ECO:0007669"/>
    <property type="project" value="UniProtKB-KW"/>
</dbReference>
<dbReference type="RefSeq" id="XP_005770735.1">
    <property type="nucleotide sequence ID" value="XM_005770678.1"/>
</dbReference>
<name>A0A0D3J471_EMIH1</name>
<dbReference type="PaxDb" id="2903-EOD18306"/>
<protein>
    <recommendedName>
        <fullName evidence="4">Helicase MOV-10-like beta-barrel domain-containing protein</fullName>
    </recommendedName>
</protein>
<dbReference type="STRING" id="2903.R1E5F3"/>
<feature type="compositionally biased region" description="Polar residues" evidence="3">
    <location>
        <begin position="114"/>
        <end position="126"/>
    </location>
</feature>
<keyword evidence="2" id="KW-0963">Cytoplasm</keyword>
<keyword evidence="6" id="KW-1185">Reference proteome</keyword>
<evidence type="ECO:0000256" key="1">
    <source>
        <dbReference type="ARBA" id="ARBA00004496"/>
    </source>
</evidence>
<dbReference type="Proteomes" id="UP000013827">
    <property type="component" value="Unassembled WGS sequence"/>
</dbReference>
<feature type="region of interest" description="Disordered" evidence="3">
    <location>
        <begin position="418"/>
        <end position="453"/>
    </location>
</feature>
<dbReference type="KEGG" id="ehx:EMIHUDRAFT_96057"/>
<dbReference type="GO" id="GO:0005524">
    <property type="term" value="F:ATP binding"/>
    <property type="evidence" value="ECO:0007669"/>
    <property type="project" value="UniProtKB-KW"/>
</dbReference>
<accession>A0A0D3J471</accession>
<organism evidence="5 6">
    <name type="scientific">Emiliania huxleyi (strain CCMP1516)</name>
    <dbReference type="NCBI Taxonomy" id="280463"/>
    <lineage>
        <taxon>Eukaryota</taxon>
        <taxon>Haptista</taxon>
        <taxon>Haptophyta</taxon>
        <taxon>Prymnesiophyceae</taxon>
        <taxon>Isochrysidales</taxon>
        <taxon>Noelaerhabdaceae</taxon>
        <taxon>Emiliania</taxon>
    </lineage>
</organism>
<proteinExistence type="predicted"/>
<dbReference type="EnsemblProtists" id="EOD18306">
    <property type="protein sequence ID" value="EOD18306"/>
    <property type="gene ID" value="EMIHUDRAFT_96057"/>
</dbReference>
<dbReference type="HOGENOM" id="CLU_424813_0_0_1"/>
<feature type="compositionally biased region" description="Basic and acidic residues" evidence="3">
    <location>
        <begin position="83"/>
        <end position="92"/>
    </location>
</feature>
<reference evidence="5" key="2">
    <citation type="submission" date="2024-10" db="UniProtKB">
        <authorList>
            <consortium name="EnsemblProtists"/>
        </authorList>
    </citation>
    <scope>IDENTIFICATION</scope>
</reference>
<evidence type="ECO:0000313" key="6">
    <source>
        <dbReference type="Proteomes" id="UP000013827"/>
    </source>
</evidence>
<feature type="domain" description="Helicase MOV-10-like beta-barrel" evidence="4">
    <location>
        <begin position="546"/>
        <end position="572"/>
    </location>
</feature>
<evidence type="ECO:0000256" key="3">
    <source>
        <dbReference type="SAM" id="MobiDB-lite"/>
    </source>
</evidence>
<evidence type="ECO:0000259" key="4">
    <source>
        <dbReference type="Pfam" id="PF21634"/>
    </source>
</evidence>
<dbReference type="GO" id="GO:0004386">
    <property type="term" value="F:helicase activity"/>
    <property type="evidence" value="ECO:0007669"/>
    <property type="project" value="UniProtKB-KW"/>
</dbReference>
<dbReference type="Pfam" id="PF21634">
    <property type="entry name" value="MOV-10_beta-barrel"/>
    <property type="match status" value="1"/>
</dbReference>
<evidence type="ECO:0000256" key="2">
    <source>
        <dbReference type="ARBA" id="ARBA00022490"/>
    </source>
</evidence>